<dbReference type="HAMAP" id="MF_00280">
    <property type="entry name" value="Ribosomal_uL10_arch"/>
    <property type="match status" value="1"/>
</dbReference>
<dbReference type="InterPro" id="IPR043164">
    <property type="entry name" value="Ribosomal_uL10-like_insert_sf"/>
</dbReference>
<dbReference type="InterPro" id="IPR040637">
    <property type="entry name" value="Ribosomal_uL10-like_insert"/>
</dbReference>
<keyword evidence="4 6" id="KW-0689">Ribosomal protein</keyword>
<dbReference type="EMBL" id="KF900332">
    <property type="protein sequence ID" value="AIE91261.1"/>
    <property type="molecule type" value="Genomic_DNA"/>
</dbReference>
<evidence type="ECO:0000256" key="5">
    <source>
        <dbReference type="ARBA" id="ARBA00023274"/>
    </source>
</evidence>
<keyword evidence="3 6" id="KW-0694">RNA-binding</keyword>
<dbReference type="InterPro" id="IPR001790">
    <property type="entry name" value="Ribosomal_uL10"/>
</dbReference>
<comment type="similarity">
    <text evidence="1 6">Belongs to the universal ribosomal protein uL10 family.</text>
</comment>
<comment type="subunit">
    <text evidence="6">Part of the 50S ribosomal subunit. Forms part of the ribosomal stalk which helps the ribosome interact with GTP-bound translation factors. Forms a heptameric L10(L12)2(L12)2(L12)2 complex, where L10 forms an elongated spine to which the L12 dimers bind in a sequential fashion.</text>
</comment>
<reference evidence="9" key="1">
    <citation type="journal article" date="2014" name="Genome Biol. Evol.">
        <title>Pangenome evidence for extensive interdomain horizontal transfer affecting lineage core and shell genes in uncultured planktonic thaumarchaeota and euryarchaeota.</title>
        <authorList>
            <person name="Deschamps P."/>
            <person name="Zivanovic Y."/>
            <person name="Moreira D."/>
            <person name="Rodriguez-Valera F."/>
            <person name="Lopez-Garcia P."/>
        </authorList>
    </citation>
    <scope>NUCLEOTIDE SEQUENCE</scope>
</reference>
<evidence type="ECO:0000256" key="2">
    <source>
        <dbReference type="ARBA" id="ARBA00022730"/>
    </source>
</evidence>
<keyword evidence="2 6" id="KW-0699">rRNA-binding</keyword>
<evidence type="ECO:0000256" key="3">
    <source>
        <dbReference type="ARBA" id="ARBA00022884"/>
    </source>
</evidence>
<keyword evidence="5 6" id="KW-0687">Ribonucleoprotein</keyword>
<dbReference type="Pfam" id="PF00466">
    <property type="entry name" value="Ribosomal_L10"/>
    <property type="match status" value="1"/>
</dbReference>
<dbReference type="GO" id="GO:0002181">
    <property type="term" value="P:cytoplasmic translation"/>
    <property type="evidence" value="ECO:0007669"/>
    <property type="project" value="TreeGrafter"/>
</dbReference>
<evidence type="ECO:0000313" key="9">
    <source>
        <dbReference type="EMBL" id="AIE91261.1"/>
    </source>
</evidence>
<dbReference type="InterPro" id="IPR022909">
    <property type="entry name" value="Ribosomal_uL10_arc"/>
</dbReference>
<dbReference type="AlphaFoldDB" id="A0A075FP04"/>
<name>A0A075FP04_9EURY</name>
<dbReference type="InterPro" id="IPR043141">
    <property type="entry name" value="Ribosomal_uL10-like_sf"/>
</dbReference>
<dbReference type="GO" id="GO:0000027">
    <property type="term" value="P:ribosomal large subunit assembly"/>
    <property type="evidence" value="ECO:0007669"/>
    <property type="project" value="TreeGrafter"/>
</dbReference>
<feature type="compositionally biased region" description="Acidic residues" evidence="7">
    <location>
        <begin position="314"/>
        <end position="332"/>
    </location>
</feature>
<dbReference type="GO" id="GO:0022625">
    <property type="term" value="C:cytosolic large ribosomal subunit"/>
    <property type="evidence" value="ECO:0007669"/>
    <property type="project" value="TreeGrafter"/>
</dbReference>
<sequence>MIDAKVAPWKRDRVGELAAILSSDGVLGVVDIGGVPAKNMLSMRKDLRNSMSITMAKKTLMRLAWEQSGRPMGDLDTLLDGAIQPAIVHTDSMNAFQLFSELEKTRQGRAAKEGEVSPIDIVVEQGPTEFGPGPIVGEFNAVGIPAKIDKGKVAIQKTTTVVEQGETISADLGIMLAKLGINPIEIGIILTGAIEDGFLFEADSLDIDTEEFRTDIITATSGAFNLACNIRWFSSQTMPTLLAKASGEATSVAVEAGITNDVTIPLFVSRANARALALAGQLDSSALDDELAAALGAAASAATSAPAATSDAADPAEETPAEEEEEEEEEAEFGGLGDLFG</sequence>
<evidence type="ECO:0000256" key="6">
    <source>
        <dbReference type="HAMAP-Rule" id="MF_00280"/>
    </source>
</evidence>
<dbReference type="InterPro" id="IPR050323">
    <property type="entry name" value="Ribosomal_protein_uL10"/>
</dbReference>
<feature type="compositionally biased region" description="Low complexity" evidence="7">
    <location>
        <begin position="303"/>
        <end position="313"/>
    </location>
</feature>
<proteinExistence type="inferred from homology"/>
<evidence type="ECO:0000256" key="7">
    <source>
        <dbReference type="SAM" id="MobiDB-lite"/>
    </source>
</evidence>
<dbReference type="NCBIfam" id="NF003098">
    <property type="entry name" value="PRK04019.1-5"/>
    <property type="match status" value="1"/>
</dbReference>
<evidence type="ECO:0000256" key="4">
    <source>
        <dbReference type="ARBA" id="ARBA00022980"/>
    </source>
</evidence>
<dbReference type="GO" id="GO:0003735">
    <property type="term" value="F:structural constituent of ribosome"/>
    <property type="evidence" value="ECO:0007669"/>
    <property type="project" value="TreeGrafter"/>
</dbReference>
<dbReference type="Gene3D" id="3.30.70.1730">
    <property type="match status" value="1"/>
</dbReference>
<protein>
    <recommendedName>
        <fullName evidence="6">Large ribosomal subunit protein uL10</fullName>
    </recommendedName>
    <alternativeName>
        <fullName evidence="6">Acidic ribosomal protein P0 homolog</fullName>
    </alternativeName>
</protein>
<accession>A0A075FP04</accession>
<feature type="domain" description="Large ribosomal subunit protein uL10-like insertion" evidence="8">
    <location>
        <begin position="111"/>
        <end position="181"/>
    </location>
</feature>
<evidence type="ECO:0000256" key="1">
    <source>
        <dbReference type="ARBA" id="ARBA00008889"/>
    </source>
</evidence>
<organism evidence="9">
    <name type="scientific">uncultured marine group II/III euryarchaeote AD1000_113_C07</name>
    <dbReference type="NCBI Taxonomy" id="1457718"/>
    <lineage>
        <taxon>Archaea</taxon>
        <taxon>Methanobacteriati</taxon>
        <taxon>Methanobacteriota</taxon>
        <taxon>environmental samples</taxon>
    </lineage>
</organism>
<dbReference type="Pfam" id="PF17777">
    <property type="entry name" value="RL10P_insert"/>
    <property type="match status" value="1"/>
</dbReference>
<evidence type="ECO:0000259" key="8">
    <source>
        <dbReference type="Pfam" id="PF17777"/>
    </source>
</evidence>
<dbReference type="Gene3D" id="3.90.105.20">
    <property type="match status" value="1"/>
</dbReference>
<dbReference type="SUPFAM" id="SSF160369">
    <property type="entry name" value="Ribosomal protein L10-like"/>
    <property type="match status" value="1"/>
</dbReference>
<gene>
    <name evidence="9" type="primary">RP-L10</name>
    <name evidence="6" type="synonym">rpl10</name>
    <name evidence="9" type="synonym">rplJ</name>
    <name evidence="6" type="synonym">rplP0</name>
</gene>
<dbReference type="PANTHER" id="PTHR45699:SF3">
    <property type="entry name" value="LARGE RIBOSOMAL SUBUNIT PROTEIN UL10"/>
    <property type="match status" value="1"/>
</dbReference>
<dbReference type="PANTHER" id="PTHR45699">
    <property type="entry name" value="60S ACIDIC RIBOSOMAL PROTEIN P0"/>
    <property type="match status" value="1"/>
</dbReference>
<comment type="function">
    <text evidence="6">Forms part of the ribosomal stalk, playing a central role in the interaction of the ribosome with GTP-bound translation factors.</text>
</comment>
<dbReference type="GO" id="GO:0070180">
    <property type="term" value="F:large ribosomal subunit rRNA binding"/>
    <property type="evidence" value="ECO:0007669"/>
    <property type="project" value="UniProtKB-UniRule"/>
</dbReference>
<dbReference type="Gene3D" id="6.10.140.760">
    <property type="match status" value="1"/>
</dbReference>
<feature type="region of interest" description="Disordered" evidence="7">
    <location>
        <begin position="303"/>
        <end position="341"/>
    </location>
</feature>